<evidence type="ECO:0000256" key="1">
    <source>
        <dbReference type="ARBA" id="ARBA00000582"/>
    </source>
</evidence>
<name>A0A976IH63_BRELC</name>
<comment type="caution">
    <text evidence="10">Lacks conserved residue(s) required for the propagation of feature annotation.</text>
</comment>
<keyword evidence="3 10" id="KW-0690">Ribosome biogenesis</keyword>
<reference evidence="11 12" key="1">
    <citation type="journal article" date="2021" name="Genome Biol.">
        <title>AFLAP: assembly-free linkage analysis pipeline using k-mers from genome sequencing data.</title>
        <authorList>
            <person name="Fletcher K."/>
            <person name="Zhang L."/>
            <person name="Gil J."/>
            <person name="Han R."/>
            <person name="Cavanaugh K."/>
            <person name="Michelmore R."/>
        </authorList>
    </citation>
    <scope>NUCLEOTIDE SEQUENCE [LARGE SCALE GENOMIC DNA]</scope>
    <source>
        <strain evidence="11 12">SF5</strain>
    </source>
</reference>
<organism evidence="11 12">
    <name type="scientific">Bremia lactucae</name>
    <name type="common">Lettuce downy mildew</name>
    <dbReference type="NCBI Taxonomy" id="4779"/>
    <lineage>
        <taxon>Eukaryota</taxon>
        <taxon>Sar</taxon>
        <taxon>Stramenopiles</taxon>
        <taxon>Oomycota</taxon>
        <taxon>Peronosporomycetes</taxon>
        <taxon>Peronosporales</taxon>
        <taxon>Peronosporaceae</taxon>
        <taxon>Bremia</taxon>
    </lineage>
</organism>
<feature type="binding site" evidence="10">
    <location>
        <position position="17"/>
    </location>
    <ligand>
        <name>ATP</name>
        <dbReference type="ChEBI" id="CHEBI:30616"/>
    </ligand>
</feature>
<evidence type="ECO:0000256" key="8">
    <source>
        <dbReference type="ARBA" id="ARBA00022840"/>
    </source>
</evidence>
<feature type="region of interest" description="LID" evidence="10">
    <location>
        <begin position="137"/>
        <end position="147"/>
    </location>
</feature>
<keyword evidence="9 10" id="KW-0539">Nucleus</keyword>
<feature type="binding site" evidence="10">
    <location>
        <position position="138"/>
    </location>
    <ligand>
        <name>ATP</name>
        <dbReference type="ChEBI" id="CHEBI:30616"/>
    </ligand>
</feature>
<dbReference type="GO" id="GO:0006364">
    <property type="term" value="P:rRNA processing"/>
    <property type="evidence" value="ECO:0007669"/>
    <property type="project" value="UniProtKB-KW"/>
</dbReference>
<dbReference type="PANTHER" id="PTHR12595">
    <property type="entry name" value="POS9-ACTIVATING FACTOR FAP7-RELATED"/>
    <property type="match status" value="1"/>
</dbReference>
<evidence type="ECO:0000313" key="12">
    <source>
        <dbReference type="Proteomes" id="UP000294530"/>
    </source>
</evidence>
<accession>A0A976IH63</accession>
<sequence length="205" mass="23573">MTRGPNILVTGTPGTGKTSMCQQLALRTASTLSANSHSLTCKRGVESRNLSQERSQLLTHLNVGDLIKEQSLHNGRDEEFDCFVLDEDKICDELEDRMTEGGQVVDFHSCDFFPERWFDLVVVLRVDNTTLFDRLQKRGYSDKKVAENVECEIMEVVLQEARDSYAPEIVQELPSRTVEDMESNIERVLMWIQHWMSQHPEEKTH</sequence>
<proteinExistence type="inferred from homology"/>
<dbReference type="Pfam" id="PF13238">
    <property type="entry name" value="AAA_18"/>
    <property type="match status" value="1"/>
</dbReference>
<dbReference type="Gene3D" id="3.40.50.300">
    <property type="entry name" value="P-loop containing nucleotide triphosphate hydrolases"/>
    <property type="match status" value="1"/>
</dbReference>
<dbReference type="GO" id="GO:0005524">
    <property type="term" value="F:ATP binding"/>
    <property type="evidence" value="ECO:0007669"/>
    <property type="project" value="UniProtKB-KW"/>
</dbReference>
<evidence type="ECO:0000256" key="10">
    <source>
        <dbReference type="HAMAP-Rule" id="MF_03173"/>
    </source>
</evidence>
<keyword evidence="6 10" id="KW-0547">Nucleotide-binding</keyword>
<dbReference type="GO" id="GO:0004017">
    <property type="term" value="F:AMP kinase activity"/>
    <property type="evidence" value="ECO:0007669"/>
    <property type="project" value="UniProtKB-UniRule"/>
</dbReference>
<evidence type="ECO:0000256" key="6">
    <source>
        <dbReference type="ARBA" id="ARBA00022741"/>
    </source>
</evidence>
<dbReference type="AlphaFoldDB" id="A0A976IH63"/>
<feature type="binding site" evidence="10">
    <location>
        <position position="14"/>
    </location>
    <ligand>
        <name>ATP</name>
        <dbReference type="ChEBI" id="CHEBI:30616"/>
    </ligand>
</feature>
<comment type="catalytic activity">
    <reaction evidence="1 10">
        <text>AMP + ATP = 2 ADP</text>
        <dbReference type="Rhea" id="RHEA:12973"/>
        <dbReference type="ChEBI" id="CHEBI:30616"/>
        <dbReference type="ChEBI" id="CHEBI:456215"/>
        <dbReference type="ChEBI" id="CHEBI:456216"/>
        <dbReference type="EC" id="2.7.4.3"/>
    </reaction>
</comment>
<dbReference type="PANTHER" id="PTHR12595:SF0">
    <property type="entry name" value="ADENYLATE KINASE ISOENZYME 6"/>
    <property type="match status" value="1"/>
</dbReference>
<comment type="function">
    <text evidence="10">Broad-specificity nucleoside monophosphate (NMP) kinase that catalyzes the reversible transfer of the terminal phosphate group between nucleoside triphosphates and monophosphates. Has also ATPase activity. Involved in the late cytoplasmic maturation steps of the 40S ribosomal particles, specifically 18S rRNA maturation. While NMP activity is not required for ribosome maturation, ATPase activity is. Associates transiently with small ribosomal subunit protein uS11. ATP hydrolysis breaks the interaction with uS11. May temporarily remove uS11 from the ribosome to enable a conformational change of the ribosomal RNA that is needed for the final maturation step of the small ribosomal subunit. Its NMP activity may have a role in nuclear energy homeostasis.</text>
</comment>
<dbReference type="RefSeq" id="XP_067821004.1">
    <property type="nucleotide sequence ID" value="XM_067962498.1"/>
</dbReference>
<feature type="region of interest" description="NMPbind" evidence="10">
    <location>
        <begin position="62"/>
        <end position="85"/>
    </location>
</feature>
<dbReference type="EC" id="2.7.4.3" evidence="10"/>
<feature type="binding site" evidence="10">
    <location>
        <position position="18"/>
    </location>
    <ligand>
        <name>ATP</name>
        <dbReference type="ChEBI" id="CHEBI:30616"/>
    </ligand>
</feature>
<comment type="catalytic activity">
    <reaction evidence="10">
        <text>ATP + H2O = ADP + phosphate + H(+)</text>
        <dbReference type="Rhea" id="RHEA:13065"/>
        <dbReference type="ChEBI" id="CHEBI:15377"/>
        <dbReference type="ChEBI" id="CHEBI:15378"/>
        <dbReference type="ChEBI" id="CHEBI:30616"/>
        <dbReference type="ChEBI" id="CHEBI:43474"/>
        <dbReference type="ChEBI" id="CHEBI:456216"/>
    </reaction>
</comment>
<comment type="caution">
    <text evidence="11">The sequence shown here is derived from an EMBL/GenBank/DDBJ whole genome shotgun (WGS) entry which is preliminary data.</text>
</comment>
<dbReference type="SUPFAM" id="SSF52540">
    <property type="entry name" value="P-loop containing nucleoside triphosphate hydrolases"/>
    <property type="match status" value="1"/>
</dbReference>
<evidence type="ECO:0000256" key="3">
    <source>
        <dbReference type="ARBA" id="ARBA00022517"/>
    </source>
</evidence>
<dbReference type="GO" id="GO:0016887">
    <property type="term" value="F:ATP hydrolysis activity"/>
    <property type="evidence" value="ECO:0007669"/>
    <property type="project" value="UniProtKB-UniRule"/>
</dbReference>
<evidence type="ECO:0000313" key="11">
    <source>
        <dbReference type="EMBL" id="TDH71505.1"/>
    </source>
</evidence>
<dbReference type="InterPro" id="IPR020618">
    <property type="entry name" value="Adenyl_kinase_AK6"/>
</dbReference>
<evidence type="ECO:0000256" key="9">
    <source>
        <dbReference type="ARBA" id="ARBA00023242"/>
    </source>
</evidence>
<feature type="binding site" evidence="10">
    <location>
        <position position="19"/>
    </location>
    <ligand>
        <name>ATP</name>
        <dbReference type="ChEBI" id="CHEBI:30616"/>
    </ligand>
</feature>
<dbReference type="GO" id="GO:0042274">
    <property type="term" value="P:ribosomal small subunit biogenesis"/>
    <property type="evidence" value="ECO:0007669"/>
    <property type="project" value="UniProtKB-UniRule"/>
</dbReference>
<feature type="binding site" evidence="10">
    <location>
        <position position="16"/>
    </location>
    <ligand>
        <name>ATP</name>
        <dbReference type="ChEBI" id="CHEBI:30616"/>
    </ligand>
</feature>
<dbReference type="FunFam" id="3.40.50.300:FF:000372">
    <property type="entry name" value="Adenylate kinase isoenzyme 6 homolog"/>
    <property type="match status" value="1"/>
</dbReference>
<keyword evidence="8 10" id="KW-0067">ATP-binding</keyword>
<comment type="subunit">
    <text evidence="10">Interacts with small ribosomal subunit protein uS11. Not a structural component of 43S pre-ribosomes, but transiently interacts with them by binding to uS11.</text>
</comment>
<dbReference type="HAMAP" id="MF_00039">
    <property type="entry name" value="Adenylate_kinase_AK6"/>
    <property type="match status" value="1"/>
</dbReference>
<dbReference type="Proteomes" id="UP000294530">
    <property type="component" value="Unassembled WGS sequence"/>
</dbReference>
<keyword evidence="2 10" id="KW-0963">Cytoplasm</keyword>
<comment type="subcellular location">
    <subcellularLocation>
        <location evidence="10">Cytoplasm</location>
    </subcellularLocation>
    <subcellularLocation>
        <location evidence="10">Nucleus</location>
    </subcellularLocation>
</comment>
<keyword evidence="12" id="KW-1185">Reference proteome</keyword>
<evidence type="ECO:0000256" key="5">
    <source>
        <dbReference type="ARBA" id="ARBA00022679"/>
    </source>
</evidence>
<dbReference type="GO" id="GO:0005634">
    <property type="term" value="C:nucleus"/>
    <property type="evidence" value="ECO:0007669"/>
    <property type="project" value="UniProtKB-SubCell"/>
</dbReference>
<dbReference type="EMBL" id="SHOA02000015">
    <property type="protein sequence ID" value="TDH71505.1"/>
    <property type="molecule type" value="Genomic_DNA"/>
</dbReference>
<dbReference type="GO" id="GO:0005737">
    <property type="term" value="C:cytoplasm"/>
    <property type="evidence" value="ECO:0007669"/>
    <property type="project" value="UniProtKB-SubCell"/>
</dbReference>
<evidence type="ECO:0000256" key="4">
    <source>
        <dbReference type="ARBA" id="ARBA00022552"/>
    </source>
</evidence>
<gene>
    <name evidence="11" type="ORF">CCR75_004412</name>
</gene>
<protein>
    <recommendedName>
        <fullName evidence="10">Adenylate kinase isoenzyme 6 homolog</fullName>
        <shortName evidence="10">AK6</shortName>
        <ecNumber evidence="10">2.7.4.3</ecNumber>
    </recommendedName>
    <alternativeName>
        <fullName evidence="10">Dual activity adenylate kinase/ATPase</fullName>
        <shortName evidence="10">AK/ATPase</shortName>
    </alternativeName>
</protein>
<comment type="similarity">
    <text evidence="10">Belongs to the adenylate kinase family. AK6 subfamily.</text>
</comment>
<dbReference type="OrthoDB" id="10251185at2759"/>
<dbReference type="InterPro" id="IPR027417">
    <property type="entry name" value="P-loop_NTPase"/>
</dbReference>
<dbReference type="GeneID" id="94348169"/>
<evidence type="ECO:0000256" key="7">
    <source>
        <dbReference type="ARBA" id="ARBA00022777"/>
    </source>
</evidence>
<keyword evidence="7 10" id="KW-0418">Kinase</keyword>
<keyword evidence="5 10" id="KW-0808">Transferase</keyword>
<evidence type="ECO:0000256" key="2">
    <source>
        <dbReference type="ARBA" id="ARBA00022490"/>
    </source>
</evidence>
<dbReference type="KEGG" id="blac:94348169"/>
<keyword evidence="4 10" id="KW-0698">rRNA processing</keyword>